<dbReference type="EMBL" id="LR743590">
    <property type="protein sequence ID" value="CAA2618074.1"/>
    <property type="molecule type" value="Genomic_DNA"/>
</dbReference>
<dbReference type="Gene3D" id="2.60.120.260">
    <property type="entry name" value="Galactose-binding domain-like"/>
    <property type="match status" value="1"/>
</dbReference>
<dbReference type="PANTHER" id="PTHR31490">
    <property type="entry name" value="GLYCOSYL HYDROLASE"/>
    <property type="match status" value="1"/>
</dbReference>
<evidence type="ECO:0000313" key="7">
    <source>
        <dbReference type="Proteomes" id="UP001189122"/>
    </source>
</evidence>
<dbReference type="SMART" id="SM00633">
    <property type="entry name" value="Glyco_10"/>
    <property type="match status" value="1"/>
</dbReference>
<dbReference type="SUPFAM" id="SSF51445">
    <property type="entry name" value="(Trans)glycosidases"/>
    <property type="match status" value="1"/>
</dbReference>
<evidence type="ECO:0000313" key="6">
    <source>
        <dbReference type="EMBL" id="CAA2618074.1"/>
    </source>
</evidence>
<evidence type="ECO:0000256" key="4">
    <source>
        <dbReference type="ARBA" id="ARBA00023326"/>
    </source>
</evidence>
<dbReference type="AlphaFoldDB" id="A0A7I8ILF3"/>
<accession>A0A7I8ILF3</accession>
<keyword evidence="7" id="KW-1185">Reference proteome</keyword>
<dbReference type="EMBL" id="CACRZD030000003">
    <property type="protein sequence ID" value="CAA6657771.1"/>
    <property type="molecule type" value="Genomic_DNA"/>
</dbReference>
<dbReference type="Proteomes" id="UP001189122">
    <property type="component" value="Unassembled WGS sequence"/>
</dbReference>
<dbReference type="GO" id="GO:0000272">
    <property type="term" value="P:polysaccharide catabolic process"/>
    <property type="evidence" value="ECO:0007669"/>
    <property type="project" value="UniProtKB-KW"/>
</dbReference>
<dbReference type="InterPro" id="IPR001000">
    <property type="entry name" value="GH10_dom"/>
</dbReference>
<proteinExistence type="inferred from homology"/>
<dbReference type="InterPro" id="IPR017853">
    <property type="entry name" value="GH"/>
</dbReference>
<evidence type="ECO:0000256" key="3">
    <source>
        <dbReference type="ARBA" id="ARBA00023277"/>
    </source>
</evidence>
<dbReference type="Pfam" id="PF00331">
    <property type="entry name" value="Glyco_hydro_10"/>
    <property type="match status" value="1"/>
</dbReference>
<dbReference type="InterPro" id="IPR044846">
    <property type="entry name" value="GH10"/>
</dbReference>
<gene>
    <name evidence="6" type="ORF">SI7747_03004235</name>
</gene>
<keyword evidence="2" id="KW-0378">Hydrolase</keyword>
<dbReference type="Gene3D" id="3.20.20.80">
    <property type="entry name" value="Glycosidases"/>
    <property type="match status" value="1"/>
</dbReference>
<organism evidence="6">
    <name type="scientific">Spirodela intermedia</name>
    <name type="common">Intermediate duckweed</name>
    <dbReference type="NCBI Taxonomy" id="51605"/>
    <lineage>
        <taxon>Eukaryota</taxon>
        <taxon>Viridiplantae</taxon>
        <taxon>Streptophyta</taxon>
        <taxon>Embryophyta</taxon>
        <taxon>Tracheophyta</taxon>
        <taxon>Spermatophyta</taxon>
        <taxon>Magnoliopsida</taxon>
        <taxon>Liliopsida</taxon>
        <taxon>Araceae</taxon>
        <taxon>Lemnoideae</taxon>
        <taxon>Spirodela</taxon>
    </lineage>
</organism>
<evidence type="ECO:0000256" key="1">
    <source>
        <dbReference type="ARBA" id="ARBA00007495"/>
    </source>
</evidence>
<reference evidence="6 7" key="1">
    <citation type="submission" date="2019-12" db="EMBL/GenBank/DDBJ databases">
        <authorList>
            <person name="Scholz U."/>
            <person name="Mascher M."/>
            <person name="Fiebig A."/>
        </authorList>
    </citation>
    <scope>NUCLEOTIDE SEQUENCE</scope>
</reference>
<dbReference type="GO" id="GO:0031176">
    <property type="term" value="F:endo-1,4-beta-xylanase activity"/>
    <property type="evidence" value="ECO:0007669"/>
    <property type="project" value="UniProtKB-ARBA"/>
</dbReference>
<protein>
    <recommendedName>
        <fullName evidence="5">GH10 domain-containing protein</fullName>
    </recommendedName>
</protein>
<dbReference type="PROSITE" id="PS51760">
    <property type="entry name" value="GH10_2"/>
    <property type="match status" value="1"/>
</dbReference>
<evidence type="ECO:0000259" key="5">
    <source>
        <dbReference type="PROSITE" id="PS51760"/>
    </source>
</evidence>
<sequence length="549" mass="61198">MATVTLRLRYLTWCKANPEGPLYGGGILPDPARVIQVNNETAASSPAYVLDNLATGTRYTFSCWVKIRGEESALVKARLATGNATIRCIGTALARNGCWSFLKGGFVLDSPRPRLQSYTSRWFLSEPWLLNAGASRVEISIASASLQPFTVDQWRAHQEENIRRKRKRVVAVHVADSEGIRVSQAAVSVELISKDFPFGSAMDKTILGNPPYQAWFVERFNAAVFENELKWYATEPEAGRVNYTAADELLGFARANRIAVRGHNIFWENPLYTPAWVRNLTDDQLAAAVESRIGSLLSRYSGEFVHWDVNNEMLHFDFYEQRLGRTSDPLATLFMNEFNVVETCDDAYSTVDSYVLRLRELADGGAARLEGVGLQGHFGRPNVPLMRAVLDKLAILGLPIWLTEVDINKAFHQETQVRKEEEEMRRRGGVTDEGLVAAGRVSGAGPARGVRHPAVEGIMLWTAFHPRGCYQMCLTDGEFRNLPAGDAVDRLLREWETKAAAGATDEHGTFSFEAFLGEYKVRVTHGNRSAESTLSLPRGDETKHLSIRI</sequence>
<name>A0A7I8ILF3_SPIIN</name>
<comment type="similarity">
    <text evidence="1">Belongs to the glycosyl hydrolase 10 (cellulase F) family.</text>
</comment>
<evidence type="ECO:0000256" key="2">
    <source>
        <dbReference type="ARBA" id="ARBA00022801"/>
    </source>
</evidence>
<dbReference type="PANTHER" id="PTHR31490:SF3">
    <property type="entry name" value="GLYCOSYL HYDROLASE FAMILY 10 PROTEIN"/>
    <property type="match status" value="1"/>
</dbReference>
<feature type="domain" description="GH10" evidence="5">
    <location>
        <begin position="183"/>
        <end position="491"/>
    </location>
</feature>
<keyword evidence="3" id="KW-0119">Carbohydrate metabolism</keyword>
<keyword evidence="4" id="KW-0624">Polysaccharide degradation</keyword>